<dbReference type="PANTHER" id="PTHR47245:SF2">
    <property type="entry name" value="PEPTIDYL-PROLYL CIS-TRANS ISOMERASE HP_0175-RELATED"/>
    <property type="match status" value="1"/>
</dbReference>
<evidence type="ECO:0000313" key="5">
    <source>
        <dbReference type="Proteomes" id="UP000643701"/>
    </source>
</evidence>
<comment type="caution">
    <text evidence="4">The sequence shown here is derived from an EMBL/GenBank/DDBJ whole genome shotgun (WGS) entry which is preliminary data.</text>
</comment>
<evidence type="ECO:0000256" key="2">
    <source>
        <dbReference type="SAM" id="SignalP"/>
    </source>
</evidence>
<dbReference type="SUPFAM" id="SSF54534">
    <property type="entry name" value="FKBP-like"/>
    <property type="match status" value="2"/>
</dbReference>
<reference evidence="4" key="1">
    <citation type="submission" date="2020-03" db="EMBL/GenBank/DDBJ databases">
        <title>Psychroflexus Maritimus sp. nov., isolate from marine sediment.</title>
        <authorList>
            <person name="Zhong Y.-L."/>
        </authorList>
    </citation>
    <scope>NUCLEOTIDE SEQUENCE</scope>
    <source>
        <strain evidence="4">C1</strain>
    </source>
</reference>
<dbReference type="GO" id="GO:0003755">
    <property type="term" value="F:peptidyl-prolyl cis-trans isomerase activity"/>
    <property type="evidence" value="ECO:0007669"/>
    <property type="project" value="UniProtKB-KW"/>
</dbReference>
<feature type="domain" description="PpiC" evidence="3">
    <location>
        <begin position="310"/>
        <end position="408"/>
    </location>
</feature>
<protein>
    <submittedName>
        <fullName evidence="4">Peptidylprolyl isomerase</fullName>
    </submittedName>
</protein>
<sequence length="485" mass="55967">MQLKPMNIKSLINLVTLIFLACFSLNAQVIIDDDDNLIKGEEEERKVFDIAEDGKVRQKIDGVAAVVGDYLITESDLMKFQLDAKEQGIPASERTSCRILERMMENKLFAHHAVQDSLEVPEERVMAETEQQISQMVEQVGSLDKIIEFYGQSSEDDLKTKLYEINLERNLAQMMKSEVVDDLEVTPEETRKFFKSIPDEDVPIFGDELEVAQIVIQPKVPQEQIDKVVDRLNEMRKDVLENGASFVTKATFYSEDKASRSSGGLYTLTRRDSFVKEFKDAAFSLNEGEISKPFESEFGWHILMVEKIRGQQVDVRHILLYPEVTQEAVSEAEKKADKIKKMLEEDELDFKDAAKEFSDEPETRESGGQLINSADGSKRFELAKMDTELYTRVYKLREGEISRVVRDEDRTGKTSFKIYKVTKKIPEHKANFSDDYPKIKELALRQKQLKEVKKWVINKSKDTYIKFNSEYKACEFASDWMKEKI</sequence>
<feature type="domain" description="PpiC" evidence="3">
    <location>
        <begin position="206"/>
        <end position="307"/>
    </location>
</feature>
<dbReference type="InterPro" id="IPR046357">
    <property type="entry name" value="PPIase_dom_sf"/>
</dbReference>
<feature type="chain" id="PRO_5036686528" evidence="2">
    <location>
        <begin position="28"/>
        <end position="485"/>
    </location>
</feature>
<name>A0A967AAH7_9FLAO</name>
<evidence type="ECO:0000256" key="1">
    <source>
        <dbReference type="PROSITE-ProRule" id="PRU00278"/>
    </source>
</evidence>
<keyword evidence="1 4" id="KW-0413">Isomerase</keyword>
<keyword evidence="2" id="KW-0732">Signal</keyword>
<feature type="signal peptide" evidence="2">
    <location>
        <begin position="1"/>
        <end position="27"/>
    </location>
</feature>
<dbReference type="Proteomes" id="UP000643701">
    <property type="component" value="Unassembled WGS sequence"/>
</dbReference>
<gene>
    <name evidence="4" type="ORF">G7034_00075</name>
</gene>
<dbReference type="PANTHER" id="PTHR47245">
    <property type="entry name" value="PEPTIDYLPROLYL ISOMERASE"/>
    <property type="match status" value="1"/>
</dbReference>
<dbReference type="AlphaFoldDB" id="A0A967AAH7"/>
<dbReference type="Pfam" id="PF00639">
    <property type="entry name" value="Rotamase"/>
    <property type="match status" value="2"/>
</dbReference>
<dbReference type="InterPro" id="IPR050245">
    <property type="entry name" value="PrsA_foldase"/>
</dbReference>
<dbReference type="PROSITE" id="PS50198">
    <property type="entry name" value="PPIC_PPIASE_2"/>
    <property type="match status" value="2"/>
</dbReference>
<dbReference type="Gene3D" id="3.10.50.40">
    <property type="match status" value="2"/>
</dbReference>
<dbReference type="SUPFAM" id="SSF109998">
    <property type="entry name" value="Triger factor/SurA peptide-binding domain-like"/>
    <property type="match status" value="1"/>
</dbReference>
<dbReference type="InterPro" id="IPR000297">
    <property type="entry name" value="PPIase_PpiC"/>
</dbReference>
<evidence type="ECO:0000259" key="3">
    <source>
        <dbReference type="PROSITE" id="PS50198"/>
    </source>
</evidence>
<proteinExistence type="predicted"/>
<dbReference type="EMBL" id="JAANAS010000001">
    <property type="protein sequence ID" value="NGZ88652.1"/>
    <property type="molecule type" value="Genomic_DNA"/>
</dbReference>
<organism evidence="4 5">
    <name type="scientific">Psychroflexus maritimus</name>
    <dbReference type="NCBI Taxonomy" id="2714865"/>
    <lineage>
        <taxon>Bacteria</taxon>
        <taxon>Pseudomonadati</taxon>
        <taxon>Bacteroidota</taxon>
        <taxon>Flavobacteriia</taxon>
        <taxon>Flavobacteriales</taxon>
        <taxon>Flavobacteriaceae</taxon>
        <taxon>Psychroflexus</taxon>
    </lineage>
</organism>
<dbReference type="Gene3D" id="1.10.4030.10">
    <property type="entry name" value="Porin chaperone SurA, peptide-binding domain"/>
    <property type="match status" value="1"/>
</dbReference>
<dbReference type="InterPro" id="IPR027304">
    <property type="entry name" value="Trigger_fact/SurA_dom_sf"/>
</dbReference>
<evidence type="ECO:0000313" key="4">
    <source>
        <dbReference type="EMBL" id="NGZ88652.1"/>
    </source>
</evidence>
<keyword evidence="1" id="KW-0697">Rotamase</keyword>
<accession>A0A967AAH7</accession>
<keyword evidence="5" id="KW-1185">Reference proteome</keyword>
<dbReference type="PROSITE" id="PS51257">
    <property type="entry name" value="PROKAR_LIPOPROTEIN"/>
    <property type="match status" value="1"/>
</dbReference>